<organism>
    <name type="scientific">Serpula lacrymans var. lacrymans (strain S7.9)</name>
    <name type="common">Dry rot fungus</name>
    <dbReference type="NCBI Taxonomy" id="578457"/>
    <lineage>
        <taxon>Eukaryota</taxon>
        <taxon>Fungi</taxon>
        <taxon>Dikarya</taxon>
        <taxon>Basidiomycota</taxon>
        <taxon>Agaricomycotina</taxon>
        <taxon>Agaricomycetes</taxon>
        <taxon>Agaricomycetidae</taxon>
        <taxon>Boletales</taxon>
        <taxon>Coniophorineae</taxon>
        <taxon>Serpulaceae</taxon>
        <taxon>Serpula</taxon>
    </lineage>
</organism>
<accession>F8NU95</accession>
<feature type="compositionally biased region" description="Basic and acidic residues" evidence="1">
    <location>
        <begin position="187"/>
        <end position="204"/>
    </location>
</feature>
<feature type="compositionally biased region" description="Polar residues" evidence="1">
    <location>
        <begin position="211"/>
        <end position="222"/>
    </location>
</feature>
<gene>
    <name evidence="2" type="ORF">SERLADRAFT_464909</name>
</gene>
<feature type="region of interest" description="Disordered" evidence="1">
    <location>
        <begin position="165"/>
        <end position="239"/>
    </location>
</feature>
<dbReference type="RefSeq" id="XP_007317291.1">
    <property type="nucleotide sequence ID" value="XM_007317229.1"/>
</dbReference>
<reference evidence="2" key="1">
    <citation type="submission" date="2011-04" db="EMBL/GenBank/DDBJ databases">
        <title>Evolution of plant cell wall degrading machinery underlies the functional diversity of forest fungi.</title>
        <authorList>
            <consortium name="US DOE Joint Genome Institute (JGI-PGF)"/>
            <person name="Eastwood D.C."/>
            <person name="Floudas D."/>
            <person name="Binder M."/>
            <person name="Majcherczyk A."/>
            <person name="Schneider P."/>
            <person name="Aerts A."/>
            <person name="Asiegbu F.O."/>
            <person name="Baker S.E."/>
            <person name="Barry K."/>
            <person name="Bendiksby M."/>
            <person name="Blumentritt M."/>
            <person name="Coutinho P.M."/>
            <person name="Cullen D."/>
            <person name="Cullen D."/>
            <person name="Gathman A."/>
            <person name="Goodell B."/>
            <person name="Henrissat B."/>
            <person name="Ihrmark K."/>
            <person name="Kauserud H."/>
            <person name="Kohler A."/>
            <person name="LaButti K."/>
            <person name="Lapidus A."/>
            <person name="Lavin J.L."/>
            <person name="Lee Y.-H."/>
            <person name="Lindquist E."/>
            <person name="Lilly W."/>
            <person name="Lucas S."/>
            <person name="Morin E."/>
            <person name="Murat C."/>
            <person name="Oguiza J.A."/>
            <person name="Park J."/>
            <person name="Pisabarro A.G."/>
            <person name="Riley R."/>
            <person name="Rosling A."/>
            <person name="Salamov A."/>
            <person name="Schmidt O."/>
            <person name="Schmutz J."/>
            <person name="Skrede I."/>
            <person name="Stenlid J."/>
            <person name="Wiebenga A."/>
            <person name="Xie X."/>
            <person name="Kues U."/>
            <person name="Hibbett D.S."/>
            <person name="Hoffmeister D."/>
            <person name="Hogberg N."/>
            <person name="Martin F."/>
            <person name="Grigoriev I.V."/>
            <person name="Watkinson S.C."/>
        </authorList>
    </citation>
    <scope>NUCLEOTIDE SEQUENCE</scope>
    <source>
        <strain evidence="2">S7.9</strain>
    </source>
</reference>
<protein>
    <submittedName>
        <fullName evidence="2">Uncharacterized protein</fullName>
    </submittedName>
</protein>
<dbReference type="KEGG" id="sla:SERLADRAFT_464909"/>
<name>F8NU95_SERL9</name>
<dbReference type="OrthoDB" id="3164380at2759"/>
<sequence length="251" mass="27110">MSSDEVLSHFGVLDDLIQVIYQGFDRFVILSKVDDSNWTTYVGLKGSGSWWRGSWSAKDILHIAGSGSTLIVLEAFADKLAQAFIQGDLSIGNWASNKVTNLNLIFGAKSKTPLQVPLVELKPQEVAVFASTIFIEIALEAQSRKCRLNPSPFASVSAVSEASHTATAAPVSMSRSRVAAASSPDLESQRRIKTLETELALSKEKKGKSPPNESGSKPSTTAVRPPKGASLANPNKKARKYQALEFESDEE</sequence>
<feature type="compositionally biased region" description="Low complexity" evidence="1">
    <location>
        <begin position="168"/>
        <end position="184"/>
    </location>
</feature>
<dbReference type="Proteomes" id="UP000008064">
    <property type="component" value="Unassembled WGS sequence"/>
</dbReference>
<proteinExistence type="predicted"/>
<dbReference type="HOGENOM" id="CLU_070857_0_0_1"/>
<dbReference type="GeneID" id="18818819"/>
<dbReference type="EMBL" id="GL945433">
    <property type="protein sequence ID" value="EGO25169.1"/>
    <property type="molecule type" value="Genomic_DNA"/>
</dbReference>
<evidence type="ECO:0000256" key="1">
    <source>
        <dbReference type="SAM" id="MobiDB-lite"/>
    </source>
</evidence>
<evidence type="ECO:0000313" key="2">
    <source>
        <dbReference type="EMBL" id="EGO25169.1"/>
    </source>
</evidence>
<dbReference type="AlphaFoldDB" id="F8NU95"/>